<evidence type="ECO:0000313" key="3">
    <source>
        <dbReference type="Proteomes" id="UP001516400"/>
    </source>
</evidence>
<evidence type="ECO:0000313" key="2">
    <source>
        <dbReference type="EMBL" id="KAL3269823.1"/>
    </source>
</evidence>
<comment type="caution">
    <text evidence="2">The sequence shown here is derived from an EMBL/GenBank/DDBJ whole genome shotgun (WGS) entry which is preliminary data.</text>
</comment>
<protein>
    <submittedName>
        <fullName evidence="2">Uncharacterized protein</fullName>
    </submittedName>
</protein>
<proteinExistence type="predicted"/>
<dbReference type="EMBL" id="JABFTP020000021">
    <property type="protein sequence ID" value="KAL3269823.1"/>
    <property type="molecule type" value="Genomic_DNA"/>
</dbReference>
<name>A0ABD2MTP5_9CUCU</name>
<organism evidence="2 3">
    <name type="scientific">Cryptolaemus montrouzieri</name>
    <dbReference type="NCBI Taxonomy" id="559131"/>
    <lineage>
        <taxon>Eukaryota</taxon>
        <taxon>Metazoa</taxon>
        <taxon>Ecdysozoa</taxon>
        <taxon>Arthropoda</taxon>
        <taxon>Hexapoda</taxon>
        <taxon>Insecta</taxon>
        <taxon>Pterygota</taxon>
        <taxon>Neoptera</taxon>
        <taxon>Endopterygota</taxon>
        <taxon>Coleoptera</taxon>
        <taxon>Polyphaga</taxon>
        <taxon>Cucujiformia</taxon>
        <taxon>Coccinelloidea</taxon>
        <taxon>Coccinellidae</taxon>
        <taxon>Scymninae</taxon>
        <taxon>Scymnini</taxon>
        <taxon>Cryptolaemus</taxon>
    </lineage>
</organism>
<reference evidence="2 3" key="1">
    <citation type="journal article" date="2021" name="BMC Biol.">
        <title>Horizontally acquired antibacterial genes associated with adaptive radiation of ladybird beetles.</title>
        <authorList>
            <person name="Li H.S."/>
            <person name="Tang X.F."/>
            <person name="Huang Y.H."/>
            <person name="Xu Z.Y."/>
            <person name="Chen M.L."/>
            <person name="Du X.Y."/>
            <person name="Qiu B.Y."/>
            <person name="Chen P.T."/>
            <person name="Zhang W."/>
            <person name="Slipinski A."/>
            <person name="Escalona H.E."/>
            <person name="Waterhouse R.M."/>
            <person name="Zwick A."/>
            <person name="Pang H."/>
        </authorList>
    </citation>
    <scope>NUCLEOTIDE SEQUENCE [LARGE SCALE GENOMIC DNA]</scope>
    <source>
        <strain evidence="2">SYSU2018</strain>
    </source>
</reference>
<accession>A0ABD2MTP5</accession>
<evidence type="ECO:0000256" key="1">
    <source>
        <dbReference type="SAM" id="MobiDB-lite"/>
    </source>
</evidence>
<feature type="compositionally biased region" description="Basic and acidic residues" evidence="1">
    <location>
        <begin position="49"/>
        <end position="86"/>
    </location>
</feature>
<keyword evidence="3" id="KW-1185">Reference proteome</keyword>
<gene>
    <name evidence="2" type="ORF">HHI36_008881</name>
</gene>
<dbReference type="Proteomes" id="UP001516400">
    <property type="component" value="Unassembled WGS sequence"/>
</dbReference>
<sequence length="236" mass="26413">MGNTQTNEGKPGKAGKSSGKVKGLMKIKGKKIKQGEPQFIGIVPQESETETRKEKTSVVIKNDSEKINSTLPEKEKQDSLHVEPPKATDSWYSADEINEESISKIATPSSVISSDSNFVDATQSPQEFPKNLRLDFDTSDVDTPDNFFHNLTLNSFKLNEYRMKHEEEKNKKLNKLGVSKISQISLESDPCQCFETSEVQVIRNIDVTEPVKVTHVAKRLSDASLNNIGKNMFNCY</sequence>
<feature type="region of interest" description="Disordered" evidence="1">
    <location>
        <begin position="38"/>
        <end position="87"/>
    </location>
</feature>
<feature type="region of interest" description="Disordered" evidence="1">
    <location>
        <begin position="1"/>
        <end position="22"/>
    </location>
</feature>
<dbReference type="AlphaFoldDB" id="A0ABD2MTP5"/>